<evidence type="ECO:0000313" key="7">
    <source>
        <dbReference type="EMBL" id="EME30938.1"/>
    </source>
</evidence>
<gene>
    <name evidence="7" type="ORF">Gasu_17050</name>
</gene>
<dbReference type="STRING" id="130081.M2Y4Q9"/>
<keyword evidence="2" id="KW-0863">Zinc-finger</keyword>
<accession>M2Y4Q9</accession>
<proteinExistence type="predicted"/>
<dbReference type="PROSITE" id="PS50236">
    <property type="entry name" value="CHCR"/>
    <property type="match status" value="1"/>
</dbReference>
<reference evidence="8" key="1">
    <citation type="journal article" date="2013" name="Science">
        <title>Gene transfer from bacteria and archaea facilitated evolution of an extremophilic eukaryote.</title>
        <authorList>
            <person name="Schonknecht G."/>
            <person name="Chen W.H."/>
            <person name="Ternes C.M."/>
            <person name="Barbier G.G."/>
            <person name="Shrestha R.P."/>
            <person name="Stanke M."/>
            <person name="Brautigam A."/>
            <person name="Baker B.J."/>
            <person name="Banfield J.F."/>
            <person name="Garavito R.M."/>
            <person name="Carr K."/>
            <person name="Wilkerson C."/>
            <person name="Rensing S.A."/>
            <person name="Gagneul D."/>
            <person name="Dickenson N.E."/>
            <person name="Oesterhelt C."/>
            <person name="Lercher M.J."/>
            <person name="Weber A.P."/>
        </authorList>
    </citation>
    <scope>NUCLEOTIDE SEQUENCE [LARGE SCALE GENOMIC DNA]</scope>
    <source>
        <strain evidence="8">074W</strain>
    </source>
</reference>
<evidence type="ECO:0000256" key="3">
    <source>
        <dbReference type="ARBA" id="ARBA00022833"/>
    </source>
</evidence>
<dbReference type="GO" id="GO:0007033">
    <property type="term" value="P:vacuole organization"/>
    <property type="evidence" value="ECO:0007669"/>
    <property type="project" value="TreeGrafter"/>
</dbReference>
<protein>
    <submittedName>
        <fullName evidence="7">Vacuolar protein sorting protein DigA</fullName>
    </submittedName>
</protein>
<evidence type="ECO:0000256" key="2">
    <source>
        <dbReference type="ARBA" id="ARBA00022771"/>
    </source>
</evidence>
<dbReference type="KEGG" id="gsl:Gasu_17050"/>
<dbReference type="InterPro" id="IPR055358">
    <property type="entry name" value="CHCR"/>
</dbReference>
<dbReference type="OMA" id="MDHGRQV"/>
<dbReference type="RefSeq" id="XP_005707458.1">
    <property type="nucleotide sequence ID" value="XM_005707401.1"/>
</dbReference>
<evidence type="ECO:0000256" key="4">
    <source>
        <dbReference type="PROSITE-ProRule" id="PRU01006"/>
    </source>
</evidence>
<evidence type="ECO:0000313" key="8">
    <source>
        <dbReference type="Proteomes" id="UP000030680"/>
    </source>
</evidence>
<feature type="domain" description="Pep3/Vps18 beta-propeller" evidence="6">
    <location>
        <begin position="10"/>
        <end position="391"/>
    </location>
</feature>
<dbReference type="GO" id="GO:0030674">
    <property type="term" value="F:protein-macromolecule adaptor activity"/>
    <property type="evidence" value="ECO:0007669"/>
    <property type="project" value="TreeGrafter"/>
</dbReference>
<dbReference type="OrthoDB" id="1832at2759"/>
<keyword evidence="1" id="KW-0479">Metal-binding</keyword>
<dbReference type="GO" id="GO:0048284">
    <property type="term" value="P:organelle fusion"/>
    <property type="evidence" value="ECO:0007669"/>
    <property type="project" value="TreeGrafter"/>
</dbReference>
<evidence type="ECO:0000256" key="5">
    <source>
        <dbReference type="SAM" id="Coils"/>
    </source>
</evidence>
<dbReference type="InterPro" id="IPR007810">
    <property type="entry name" value="Pep3/Vps18_beta-prop"/>
</dbReference>
<dbReference type="AlphaFoldDB" id="M2Y4Q9"/>
<dbReference type="Gramene" id="EME30938">
    <property type="protein sequence ID" value="EME30938"/>
    <property type="gene ID" value="Gasu_17050"/>
</dbReference>
<keyword evidence="5" id="KW-0175">Coiled coil</keyword>
<dbReference type="eggNOG" id="KOG2034">
    <property type="taxonomic scope" value="Eukaryota"/>
</dbReference>
<evidence type="ECO:0000259" key="6">
    <source>
        <dbReference type="Pfam" id="PF05131"/>
    </source>
</evidence>
<dbReference type="PANTHER" id="PTHR23323">
    <property type="entry name" value="VACUOLAR PROTEIN SORTING-ASSOCIATED PROTEIN"/>
    <property type="match status" value="1"/>
</dbReference>
<dbReference type="Pfam" id="PF05131">
    <property type="entry name" value="Pep3_Vps18"/>
    <property type="match status" value="1"/>
</dbReference>
<dbReference type="GO" id="GO:0006886">
    <property type="term" value="P:intracellular protein transport"/>
    <property type="evidence" value="ECO:0007669"/>
    <property type="project" value="UniProtKB-UniRule"/>
</dbReference>
<evidence type="ECO:0000256" key="1">
    <source>
        <dbReference type="ARBA" id="ARBA00022723"/>
    </source>
</evidence>
<dbReference type="GO" id="GO:0006904">
    <property type="term" value="P:vesicle docking involved in exocytosis"/>
    <property type="evidence" value="ECO:0007669"/>
    <property type="project" value="TreeGrafter"/>
</dbReference>
<dbReference type="EMBL" id="KB454495">
    <property type="protein sequence ID" value="EME30938.1"/>
    <property type="molecule type" value="Genomic_DNA"/>
</dbReference>
<feature type="coiled-coil region" evidence="5">
    <location>
        <begin position="864"/>
        <end position="901"/>
    </location>
</feature>
<keyword evidence="3" id="KW-0862">Zinc</keyword>
<dbReference type="Pfam" id="PF00637">
    <property type="entry name" value="Clathrin"/>
    <property type="match status" value="1"/>
</dbReference>
<dbReference type="PANTHER" id="PTHR23323:SF26">
    <property type="entry name" value="VACUOLAR PROTEIN SORTING-ASSOCIATED PROTEIN 18 HOMOLOG"/>
    <property type="match status" value="1"/>
</dbReference>
<dbReference type="GeneID" id="17089632"/>
<dbReference type="InterPro" id="IPR000547">
    <property type="entry name" value="Clathrin_H-chain/VPS_repeat"/>
</dbReference>
<dbReference type="GO" id="GO:0008270">
    <property type="term" value="F:zinc ion binding"/>
    <property type="evidence" value="ECO:0007669"/>
    <property type="project" value="UniProtKB-KW"/>
</dbReference>
<dbReference type="GO" id="GO:0005768">
    <property type="term" value="C:endosome"/>
    <property type="evidence" value="ECO:0007669"/>
    <property type="project" value="TreeGrafter"/>
</dbReference>
<sequence length="979" mass="110534">MFSLETGFQKPINAGEKVIVASAANNVLFLGTDTGRLLRWDTTIDDLEEIKLTRAPKDQPRRIFPDYESRDFIVSFGTADNYYVKDSSRHSVASRLSFGSSIVERPRALGRIRGVTLTAAHFMPLESRRLFCNISELKTPPSEGGTESPGNWISQRLILLGSENGVILGLFVDSTTGKDENVVKLWNVPGAEAVYGIRGEMVSNIEMEKVYAFTAVICTSNRLYQFVGDANLEIFERNPHVLEITPPDSEIGHKTKIASGHSSASPVTPNMTTKPPIKQTISQRVCFFTVDRGRRAQKFCWTTAAGIIHGELDWKRVIRSYSSSVITNKSLIRLDGNNSPRSSVLLAASLTEFYVVLLYSDRVIFVNQLSGKIFQELNVSFTSSLRSTPPQFASIAPSSQMTRSQIIASDMVQDIVNNSLWIYSSNGYFLRLSCDNEEDGIWKVALTMNRFDVALRLSQTEEQARQVFLAQADWLADMNGAYKEASKLYAKTRKPMEEVLLKLLEAPWTVSPGELNPIIEYLISLLDQMSLDLPMQRTIIATLVLEEYCKELCIPIIVENDMKEPLKQDFDAFLQDHWQDLDLKTSFSILLSHGLWDAAVTLSVCSKKWANAIQICIQNKAYDKALDILVRAEDPEMFSKFAGYLSVHVPEELASTALLCGKEAIVKVIPALLRTFHFSSYENIRRRALSGCLNLLETLRDDPYYCKLVLHLHALDENEEAALESFQTTYPKLESQQLLDYCIFAMRCCLLGNFGKGSVQIFQSLGMLSDAVELACRMDSTYGKKIVSELTSKVENVELVRKFWLRVALAMGGSNPSSLVKVMEDSNGILQMEDVMPFMEDFLELDEDMKNAVCHSLVTSQTRIQSAIEMSSRAEETLGELEKEMEELKKKKQEEDKTLKQSDGFTFYLYFPCGHIFYDKESFLNAWTDMSRKDSHLHESMQPLESSEDRKEQYLEEQCPLCGENMIETVDQDIALDMS</sequence>
<organism evidence="7 8">
    <name type="scientific">Galdieria sulphuraria</name>
    <name type="common">Red alga</name>
    <dbReference type="NCBI Taxonomy" id="130081"/>
    <lineage>
        <taxon>Eukaryota</taxon>
        <taxon>Rhodophyta</taxon>
        <taxon>Bangiophyceae</taxon>
        <taxon>Galdieriales</taxon>
        <taxon>Galdieriaceae</taxon>
        <taxon>Galdieria</taxon>
    </lineage>
</organism>
<dbReference type="Proteomes" id="UP000030680">
    <property type="component" value="Unassembled WGS sequence"/>
</dbReference>
<dbReference type="GO" id="GO:0030897">
    <property type="term" value="C:HOPS complex"/>
    <property type="evidence" value="ECO:0007669"/>
    <property type="project" value="TreeGrafter"/>
</dbReference>
<dbReference type="GO" id="GO:0007032">
    <property type="term" value="P:endosome organization"/>
    <property type="evidence" value="ECO:0007669"/>
    <property type="project" value="TreeGrafter"/>
</dbReference>
<keyword evidence="8" id="KW-1185">Reference proteome</keyword>
<feature type="repeat" description="CHCR" evidence="4">
    <location>
        <begin position="487"/>
        <end position="654"/>
    </location>
</feature>
<name>M2Y4Q9_GALSU</name>